<accession>A0A934J2U5</accession>
<reference evidence="1" key="1">
    <citation type="submission" date="2020-12" db="EMBL/GenBank/DDBJ databases">
        <authorList>
            <person name="Huq M.A."/>
        </authorList>
    </citation>
    <scope>NUCLEOTIDE SEQUENCE</scope>
    <source>
        <strain evidence="1">MAHUQ-46</strain>
    </source>
</reference>
<gene>
    <name evidence="1" type="ORF">JFN88_03755</name>
</gene>
<sequence length="527" mass="53857">MKTTGILGLKKPDGTDIVDIADLNSNMDTLDTEVTKLASTTAPGRMSAADKAKLDGIAAGANNYTHPAGDGNLHVPATGTGNNSKVLKAGSTAGSAAWGNVAFSEVTAKPTTLSGYGITDAVSSSHVGAGGAAHASATSSVDGFMSAADKSKLDGIQAGANNYTHPATHPASIIAQDANNRFMTDAERTKLDGIAAGANNYTHPATHPPSIIAQDASNRFVTDSEKTVWNSKAGTAVATTSANGLMAATDKQLSDNRNGYGTTAGTGATYTVTLSPAPALVEGLRVTVKIHLANTGSVTLNVNGTGAKSILKSNGSTLLAGNLKLNSVYTLVYSGSAFILQGEGGEYGDAVAADVLAGKTIGTEAGLVAGTMPDRGAGGTVTPGTTAQNKDAGYYNSPITIAGDANLVGANILTGKSIFGVAGTVKRSAQGTQGMVRGTDSVTITVTGLNFRPSIVVLRWYYGGDDYSASGRWFNSSDAYLVRKYYASSTYFIFSASWSLTDSSFTFIGNSYAFGDSQTLVSWYALE</sequence>
<evidence type="ECO:0000313" key="1">
    <source>
        <dbReference type="EMBL" id="MBJ6360438.1"/>
    </source>
</evidence>
<name>A0A934J2U5_9BACL</name>
<proteinExistence type="predicted"/>
<organism evidence="1 2">
    <name type="scientific">Paenibacillus roseus</name>
    <dbReference type="NCBI Taxonomy" id="2798579"/>
    <lineage>
        <taxon>Bacteria</taxon>
        <taxon>Bacillati</taxon>
        <taxon>Bacillota</taxon>
        <taxon>Bacilli</taxon>
        <taxon>Bacillales</taxon>
        <taxon>Paenibacillaceae</taxon>
        <taxon>Paenibacillus</taxon>
    </lineage>
</organism>
<evidence type="ECO:0008006" key="3">
    <source>
        <dbReference type="Google" id="ProtNLM"/>
    </source>
</evidence>
<dbReference type="RefSeq" id="WP_199017991.1">
    <property type="nucleotide sequence ID" value="NZ_JAELUP010000008.1"/>
</dbReference>
<dbReference type="EMBL" id="JAELUP010000008">
    <property type="protein sequence ID" value="MBJ6360438.1"/>
    <property type="molecule type" value="Genomic_DNA"/>
</dbReference>
<evidence type="ECO:0000313" key="2">
    <source>
        <dbReference type="Proteomes" id="UP000640274"/>
    </source>
</evidence>
<protein>
    <recommendedName>
        <fullName evidence="3">Tail fiber protein</fullName>
    </recommendedName>
</protein>
<comment type="caution">
    <text evidence="1">The sequence shown here is derived from an EMBL/GenBank/DDBJ whole genome shotgun (WGS) entry which is preliminary data.</text>
</comment>
<dbReference type="AlphaFoldDB" id="A0A934J2U5"/>
<keyword evidence="2" id="KW-1185">Reference proteome</keyword>
<dbReference type="Proteomes" id="UP000640274">
    <property type="component" value="Unassembled WGS sequence"/>
</dbReference>